<feature type="domain" description="DJ-1/PfpI" evidence="1">
    <location>
        <begin position="1"/>
        <end position="160"/>
    </location>
</feature>
<sequence>MKILCIMDNGFEELEAVGTIALLRRAGIQIDVAAVNGHEATGRFELTFSHLKALDETDPKEYDGVFLPGGPHYQKIEQNDKVKGILKDFFEQGKLTAAICAGPTVLGHMGLLKGRNYTCFTSMDEDFGGTYHDQYVVTDGNLITGRSAAASIDMAFAIIEYVLGHERCEEVKQSVYYY</sequence>
<dbReference type="Gene3D" id="3.40.50.880">
    <property type="match status" value="1"/>
</dbReference>
<evidence type="ECO:0000313" key="2">
    <source>
        <dbReference type="EMBL" id="HJC36481.1"/>
    </source>
</evidence>
<dbReference type="CDD" id="cd03135">
    <property type="entry name" value="GATase1_DJ-1"/>
    <property type="match status" value="1"/>
</dbReference>
<proteinExistence type="predicted"/>
<comment type="caution">
    <text evidence="2">The sequence shown here is derived from an EMBL/GenBank/DDBJ whole genome shotgun (WGS) entry which is preliminary data.</text>
</comment>
<dbReference type="Pfam" id="PF01965">
    <property type="entry name" value="DJ-1_PfpI"/>
    <property type="match status" value="1"/>
</dbReference>
<dbReference type="InterPro" id="IPR050325">
    <property type="entry name" value="Prot/Nucl_acid_deglycase"/>
</dbReference>
<accession>A0A9D2SWA2</accession>
<dbReference type="AlphaFoldDB" id="A0A9D2SWA2"/>
<evidence type="ECO:0000259" key="1">
    <source>
        <dbReference type="Pfam" id="PF01965"/>
    </source>
</evidence>
<reference evidence="2" key="1">
    <citation type="journal article" date="2021" name="PeerJ">
        <title>Extensive microbial diversity within the chicken gut microbiome revealed by metagenomics and culture.</title>
        <authorList>
            <person name="Gilroy R."/>
            <person name="Ravi A."/>
            <person name="Getino M."/>
            <person name="Pursley I."/>
            <person name="Horton D.L."/>
            <person name="Alikhan N.F."/>
            <person name="Baker D."/>
            <person name="Gharbi K."/>
            <person name="Hall N."/>
            <person name="Watson M."/>
            <person name="Adriaenssens E.M."/>
            <person name="Foster-Nyarko E."/>
            <person name="Jarju S."/>
            <person name="Secka A."/>
            <person name="Antonio M."/>
            <person name="Oren A."/>
            <person name="Chaudhuri R.R."/>
            <person name="La Ragione R."/>
            <person name="Hildebrand F."/>
            <person name="Pallen M.J."/>
        </authorList>
    </citation>
    <scope>NUCLEOTIDE SEQUENCE</scope>
    <source>
        <strain evidence="2">CHK187-11901</strain>
    </source>
</reference>
<reference evidence="2" key="2">
    <citation type="submission" date="2021-04" db="EMBL/GenBank/DDBJ databases">
        <authorList>
            <person name="Gilroy R."/>
        </authorList>
    </citation>
    <scope>NUCLEOTIDE SEQUENCE</scope>
    <source>
        <strain evidence="2">CHK187-11901</strain>
    </source>
</reference>
<name>A0A9D2SWA2_9FIRM</name>
<dbReference type="PANTHER" id="PTHR48094">
    <property type="entry name" value="PROTEIN/NUCLEIC ACID DEGLYCASE DJ-1-RELATED"/>
    <property type="match status" value="1"/>
</dbReference>
<evidence type="ECO:0000313" key="3">
    <source>
        <dbReference type="Proteomes" id="UP000823896"/>
    </source>
</evidence>
<dbReference type="InterPro" id="IPR029062">
    <property type="entry name" value="Class_I_gatase-like"/>
</dbReference>
<gene>
    <name evidence="2" type="ORF">H9702_05055</name>
</gene>
<dbReference type="InterPro" id="IPR002818">
    <property type="entry name" value="DJ-1/PfpI"/>
</dbReference>
<organism evidence="2 3">
    <name type="scientific">Candidatus Merdibacter merdavium</name>
    <dbReference type="NCBI Taxonomy" id="2838692"/>
    <lineage>
        <taxon>Bacteria</taxon>
        <taxon>Bacillati</taxon>
        <taxon>Bacillota</taxon>
        <taxon>Erysipelotrichia</taxon>
        <taxon>Erysipelotrichales</taxon>
        <taxon>Erysipelotrichaceae</taxon>
        <taxon>Merdibacter</taxon>
    </lineage>
</organism>
<dbReference type="PANTHER" id="PTHR48094:SF12">
    <property type="entry name" value="PARKINSON DISEASE PROTEIN 7 HOMOLOG"/>
    <property type="match status" value="1"/>
</dbReference>
<dbReference type="SUPFAM" id="SSF52317">
    <property type="entry name" value="Class I glutamine amidotransferase-like"/>
    <property type="match status" value="1"/>
</dbReference>
<dbReference type="Proteomes" id="UP000823896">
    <property type="component" value="Unassembled WGS sequence"/>
</dbReference>
<dbReference type="EMBL" id="DWWM01000029">
    <property type="protein sequence ID" value="HJC36481.1"/>
    <property type="molecule type" value="Genomic_DNA"/>
</dbReference>
<dbReference type="GO" id="GO:0005737">
    <property type="term" value="C:cytoplasm"/>
    <property type="evidence" value="ECO:0007669"/>
    <property type="project" value="TreeGrafter"/>
</dbReference>
<protein>
    <submittedName>
        <fullName evidence="2">DJ-1/PfpI family protein</fullName>
    </submittedName>
</protein>